<dbReference type="Proteomes" id="UP001303046">
    <property type="component" value="Unassembled WGS sequence"/>
</dbReference>
<dbReference type="CTD" id="25356317"/>
<proteinExistence type="predicted"/>
<dbReference type="KEGG" id="nai:NECAME_16291"/>
<evidence type="ECO:0000313" key="1">
    <source>
        <dbReference type="EMBL" id="KAK6751001.1"/>
    </source>
</evidence>
<protein>
    <submittedName>
        <fullName evidence="1">Uncharacterized protein</fullName>
    </submittedName>
</protein>
<comment type="caution">
    <text evidence="1">The sequence shown here is derived from an EMBL/GenBank/DDBJ whole genome shotgun (WGS) entry which is preliminary data.</text>
</comment>
<gene>
    <name evidence="1" type="primary">Necator_chrIV.g16068</name>
    <name evidence="1" type="ORF">RB195_002772</name>
</gene>
<name>A0ABR1DNE6_NECAM</name>
<reference evidence="1 2" key="1">
    <citation type="submission" date="2023-08" db="EMBL/GenBank/DDBJ databases">
        <title>A Necator americanus chromosomal reference genome.</title>
        <authorList>
            <person name="Ilik V."/>
            <person name="Petrzelkova K.J."/>
            <person name="Pardy F."/>
            <person name="Fuh T."/>
            <person name="Niatou-Singa F.S."/>
            <person name="Gouil Q."/>
            <person name="Baker L."/>
            <person name="Ritchie M.E."/>
            <person name="Jex A.R."/>
            <person name="Gazzola D."/>
            <person name="Li H."/>
            <person name="Toshio Fujiwara R."/>
            <person name="Zhan B."/>
            <person name="Aroian R.V."/>
            <person name="Pafco B."/>
            <person name="Schwarz E.M."/>
        </authorList>
    </citation>
    <scope>NUCLEOTIDE SEQUENCE [LARGE SCALE GENOMIC DNA]</scope>
    <source>
        <strain evidence="1 2">Aroian</strain>
        <tissue evidence="1">Whole animal</tissue>
    </source>
</reference>
<accession>A0ABR1DNE6</accession>
<sequence length="77" mass="8744">MSTIGIAVILSILWSGCGSSVLKREVDLLDMLRTPLMLSFNRNNAFVSQERGSRERELIPRLLGIPRAQRLRETTME</sequence>
<keyword evidence="2" id="KW-1185">Reference proteome</keyword>
<organism evidence="1 2">
    <name type="scientific">Necator americanus</name>
    <name type="common">Human hookworm</name>
    <dbReference type="NCBI Taxonomy" id="51031"/>
    <lineage>
        <taxon>Eukaryota</taxon>
        <taxon>Metazoa</taxon>
        <taxon>Ecdysozoa</taxon>
        <taxon>Nematoda</taxon>
        <taxon>Chromadorea</taxon>
        <taxon>Rhabditida</taxon>
        <taxon>Rhabditina</taxon>
        <taxon>Rhabditomorpha</taxon>
        <taxon>Strongyloidea</taxon>
        <taxon>Ancylostomatidae</taxon>
        <taxon>Bunostominae</taxon>
        <taxon>Necator</taxon>
    </lineage>
</organism>
<dbReference type="EMBL" id="JAVFWL010000004">
    <property type="protein sequence ID" value="KAK6751001.1"/>
    <property type="molecule type" value="Genomic_DNA"/>
</dbReference>
<evidence type="ECO:0000313" key="2">
    <source>
        <dbReference type="Proteomes" id="UP001303046"/>
    </source>
</evidence>